<keyword evidence="3" id="KW-1185">Reference proteome</keyword>
<accession>W6QYZ9</accession>
<reference evidence="2" key="1">
    <citation type="journal article" date="2014" name="Nat. Commun.">
        <title>Multiple recent horizontal transfers of a large genomic region in cheese making fungi.</title>
        <authorList>
            <person name="Cheeseman K."/>
            <person name="Ropars J."/>
            <person name="Renault P."/>
            <person name="Dupont J."/>
            <person name="Gouzy J."/>
            <person name="Branca A."/>
            <person name="Abraham A.L."/>
            <person name="Ceppi M."/>
            <person name="Conseiller E."/>
            <person name="Debuchy R."/>
            <person name="Malagnac F."/>
            <person name="Goarin A."/>
            <person name="Silar P."/>
            <person name="Lacoste S."/>
            <person name="Sallet E."/>
            <person name="Bensimon A."/>
            <person name="Giraud T."/>
            <person name="Brygoo Y."/>
        </authorList>
    </citation>
    <scope>NUCLEOTIDE SEQUENCE [LARGE SCALE GENOMIC DNA]</scope>
    <source>
        <strain evidence="2">FM164</strain>
    </source>
</reference>
<dbReference type="OrthoDB" id="3836772at2759"/>
<evidence type="ECO:0000256" key="1">
    <source>
        <dbReference type="SAM" id="SignalP"/>
    </source>
</evidence>
<gene>
    <name evidence="2" type="ORF">PROQFM164_S03g001468</name>
</gene>
<evidence type="ECO:0000313" key="3">
    <source>
        <dbReference type="Proteomes" id="UP000030686"/>
    </source>
</evidence>
<protein>
    <submittedName>
        <fullName evidence="2">Genomic scaffold, ProqFM164S03</fullName>
    </submittedName>
</protein>
<dbReference type="AlphaFoldDB" id="W6QYZ9"/>
<feature type="signal peptide" evidence="1">
    <location>
        <begin position="1"/>
        <end position="18"/>
    </location>
</feature>
<organism evidence="2 3">
    <name type="scientific">Penicillium roqueforti (strain FM164)</name>
    <dbReference type="NCBI Taxonomy" id="1365484"/>
    <lineage>
        <taxon>Eukaryota</taxon>
        <taxon>Fungi</taxon>
        <taxon>Dikarya</taxon>
        <taxon>Ascomycota</taxon>
        <taxon>Pezizomycotina</taxon>
        <taxon>Eurotiomycetes</taxon>
        <taxon>Eurotiomycetidae</taxon>
        <taxon>Eurotiales</taxon>
        <taxon>Aspergillaceae</taxon>
        <taxon>Penicillium</taxon>
    </lineage>
</organism>
<feature type="chain" id="PRO_5004880595" evidence="1">
    <location>
        <begin position="19"/>
        <end position="107"/>
    </location>
</feature>
<dbReference type="OMA" id="ECAANHA"/>
<proteinExistence type="predicted"/>
<name>W6QYZ9_PENRF</name>
<evidence type="ECO:0000313" key="2">
    <source>
        <dbReference type="EMBL" id="CDM34742.1"/>
    </source>
</evidence>
<keyword evidence="1" id="KW-0732">Signal</keyword>
<dbReference type="STRING" id="1365484.W6QYZ9"/>
<dbReference type="Proteomes" id="UP000030686">
    <property type="component" value="Unassembled WGS sequence"/>
</dbReference>
<dbReference type="EMBL" id="HG792017">
    <property type="protein sequence ID" value="CDM34742.1"/>
    <property type="molecule type" value="Genomic_DNA"/>
</dbReference>
<sequence length="107" mass="11508">MVHLKALLTLTLATSITATQTTSTCDDAYNKCVTAPDANMSTCFSDREACRHGQINSRAKLHLRHPVRVVSAEGDCQEIFDKCRSTPGANISTCVSDKAACDDGESE</sequence>